<sequence length="142" mass="16705">MKERLSRMERYSRQQPKIRALQDTSPKDIDNLPKLTRSQRIVNKEQTIRKEKQALSRKSAGALHELQSAYQESAVTTDEALLADDMPSRREVFPSQRLKWTRWFFNSLVFIFIALLILLFFWGMQHSVWGVNALQQKNNSPK</sequence>
<protein>
    <submittedName>
        <fullName evidence="3">Uncharacterized protein</fullName>
    </submittedName>
</protein>
<feature type="region of interest" description="Disordered" evidence="1">
    <location>
        <begin position="1"/>
        <end position="36"/>
    </location>
</feature>
<comment type="caution">
    <text evidence="3">The sequence shown here is derived from an EMBL/GenBank/DDBJ whole genome shotgun (WGS) entry which is preliminary data.</text>
</comment>
<evidence type="ECO:0000313" key="3">
    <source>
        <dbReference type="EMBL" id="MBP1999511.1"/>
    </source>
</evidence>
<keyword evidence="2" id="KW-1133">Transmembrane helix</keyword>
<feature type="transmembrane region" description="Helical" evidence="2">
    <location>
        <begin position="103"/>
        <end position="124"/>
    </location>
</feature>
<dbReference type="Proteomes" id="UP001519288">
    <property type="component" value="Unassembled WGS sequence"/>
</dbReference>
<gene>
    <name evidence="3" type="ORF">J2Z69_000530</name>
</gene>
<dbReference type="RefSeq" id="WP_209858887.1">
    <property type="nucleotide sequence ID" value="NZ_JAGGLD010000001.1"/>
</dbReference>
<evidence type="ECO:0000256" key="1">
    <source>
        <dbReference type="SAM" id="MobiDB-lite"/>
    </source>
</evidence>
<dbReference type="EMBL" id="JAGGLD010000001">
    <property type="protein sequence ID" value="MBP1999511.1"/>
    <property type="molecule type" value="Genomic_DNA"/>
</dbReference>
<name>A0ABS4JEX3_9BACL</name>
<evidence type="ECO:0000256" key="2">
    <source>
        <dbReference type="SAM" id="Phobius"/>
    </source>
</evidence>
<accession>A0ABS4JEX3</accession>
<evidence type="ECO:0000313" key="4">
    <source>
        <dbReference type="Proteomes" id="UP001519288"/>
    </source>
</evidence>
<reference evidence="3 4" key="1">
    <citation type="submission" date="2021-03" db="EMBL/GenBank/DDBJ databases">
        <title>Genomic Encyclopedia of Type Strains, Phase IV (KMG-IV): sequencing the most valuable type-strain genomes for metagenomic binning, comparative biology and taxonomic classification.</title>
        <authorList>
            <person name="Goeker M."/>
        </authorList>
    </citation>
    <scope>NUCLEOTIDE SEQUENCE [LARGE SCALE GENOMIC DNA]</scope>
    <source>
        <strain evidence="3 4">DSM 26806</strain>
    </source>
</reference>
<proteinExistence type="predicted"/>
<feature type="compositionally biased region" description="Basic and acidic residues" evidence="1">
    <location>
        <begin position="1"/>
        <end position="12"/>
    </location>
</feature>
<keyword evidence="4" id="KW-1185">Reference proteome</keyword>
<keyword evidence="2" id="KW-0472">Membrane</keyword>
<organism evidence="3 4">
    <name type="scientific">Paenibacillus shirakamiensis</name>
    <dbReference type="NCBI Taxonomy" id="1265935"/>
    <lineage>
        <taxon>Bacteria</taxon>
        <taxon>Bacillati</taxon>
        <taxon>Bacillota</taxon>
        <taxon>Bacilli</taxon>
        <taxon>Bacillales</taxon>
        <taxon>Paenibacillaceae</taxon>
        <taxon>Paenibacillus</taxon>
    </lineage>
</organism>
<keyword evidence="2" id="KW-0812">Transmembrane</keyword>